<accession>A0ABT0PKF2</accession>
<comment type="caution">
    <text evidence="2">The sequence shown here is derived from an EMBL/GenBank/DDBJ whole genome shotgun (WGS) entry which is preliminary data.</text>
</comment>
<evidence type="ECO:0000313" key="3">
    <source>
        <dbReference type="Proteomes" id="UP001203338"/>
    </source>
</evidence>
<feature type="region of interest" description="Disordered" evidence="1">
    <location>
        <begin position="81"/>
        <end position="107"/>
    </location>
</feature>
<evidence type="ECO:0000313" key="2">
    <source>
        <dbReference type="EMBL" id="MCL6271848.1"/>
    </source>
</evidence>
<name>A0ABT0PKF2_9GAMM</name>
<organism evidence="2 3">
    <name type="scientific">Parendozoicomonas callyspongiae</name>
    <dbReference type="NCBI Taxonomy" id="2942213"/>
    <lineage>
        <taxon>Bacteria</taxon>
        <taxon>Pseudomonadati</taxon>
        <taxon>Pseudomonadota</taxon>
        <taxon>Gammaproteobacteria</taxon>
        <taxon>Oceanospirillales</taxon>
        <taxon>Endozoicomonadaceae</taxon>
        <taxon>Parendozoicomonas</taxon>
    </lineage>
</organism>
<dbReference type="RefSeq" id="WP_249701510.1">
    <property type="nucleotide sequence ID" value="NZ_JAMFLX010000034.1"/>
</dbReference>
<gene>
    <name evidence="2" type="ORF">M3P05_18175</name>
</gene>
<proteinExistence type="predicted"/>
<dbReference type="EMBL" id="JAMFLX010000034">
    <property type="protein sequence ID" value="MCL6271848.1"/>
    <property type="molecule type" value="Genomic_DNA"/>
</dbReference>
<protein>
    <submittedName>
        <fullName evidence="2">Uncharacterized protein</fullName>
    </submittedName>
</protein>
<evidence type="ECO:0000256" key="1">
    <source>
        <dbReference type="SAM" id="MobiDB-lite"/>
    </source>
</evidence>
<dbReference type="Proteomes" id="UP001203338">
    <property type="component" value="Unassembled WGS sequence"/>
</dbReference>
<keyword evidence="3" id="KW-1185">Reference proteome</keyword>
<feature type="compositionally biased region" description="Acidic residues" evidence="1">
    <location>
        <begin position="87"/>
        <end position="107"/>
    </location>
</feature>
<reference evidence="2 3" key="1">
    <citation type="submission" date="2022-05" db="EMBL/GenBank/DDBJ databases">
        <authorList>
            <person name="Park J.-S."/>
        </authorList>
    </citation>
    <scope>NUCLEOTIDE SEQUENCE [LARGE SCALE GENOMIC DNA]</scope>
    <source>
        <strain evidence="2 3">2012CJ34-2</strain>
    </source>
</reference>
<sequence length="107" mass="11312">MSEDIAFRIQLGLILPKIKEKIGSDLTGIVQELAAILQSGSVDSEGDLEADLGAIKEIFMKDIEIYLDKEVMPVISASLAPAQEPEAGVEEGAAEGQEGEAAAEPEE</sequence>